<evidence type="ECO:0000313" key="1">
    <source>
        <dbReference type="EMBL" id="MBB5061123.1"/>
    </source>
</evidence>
<dbReference type="Proteomes" id="UP000540989">
    <property type="component" value="Unassembled WGS sequence"/>
</dbReference>
<dbReference type="AlphaFoldDB" id="A0A7W7ZJZ2"/>
<gene>
    <name evidence="1" type="ORF">HDF16_005859</name>
</gene>
<keyword evidence="2" id="KW-1185">Reference proteome</keyword>
<protein>
    <submittedName>
        <fullName evidence="1">Fructose-bisphosphate aldolase class 1</fullName>
    </submittedName>
</protein>
<dbReference type="EMBL" id="JACHIP010000028">
    <property type="protein sequence ID" value="MBB5061123.1"/>
    <property type="molecule type" value="Genomic_DNA"/>
</dbReference>
<evidence type="ECO:0000313" key="2">
    <source>
        <dbReference type="Proteomes" id="UP000540989"/>
    </source>
</evidence>
<name>A0A7W7ZJZ2_9BACT</name>
<sequence>MQPIPDLAQTLRWARSLGVIGTKMRSLIHDTTQGMVVEAVRQQFALAEEIFAAGLLPIVEIEVSTALPDDVRRIQELQLRTSIASALEQASEDLRIFLKLTIPVTAGLYTPLMRHAKVYRVLALSGGFSRHYACQQLAQNPGMIASFSRALLEDLRAQMPEAEFNRMLDRSMFEVLGATKNRKDLTEQGSFVQERLADSYSGVIDE</sequence>
<accession>A0A7W7ZJZ2</accession>
<dbReference type="InterPro" id="IPR013785">
    <property type="entry name" value="Aldolase_TIM"/>
</dbReference>
<organism evidence="1 2">
    <name type="scientific">Granulicella aggregans</name>
    <dbReference type="NCBI Taxonomy" id="474949"/>
    <lineage>
        <taxon>Bacteria</taxon>
        <taxon>Pseudomonadati</taxon>
        <taxon>Acidobacteriota</taxon>
        <taxon>Terriglobia</taxon>
        <taxon>Terriglobales</taxon>
        <taxon>Acidobacteriaceae</taxon>
        <taxon>Granulicella</taxon>
    </lineage>
</organism>
<reference evidence="1 2" key="1">
    <citation type="submission" date="2020-08" db="EMBL/GenBank/DDBJ databases">
        <title>Genomic Encyclopedia of Type Strains, Phase IV (KMG-V): Genome sequencing to study the core and pangenomes of soil and plant-associated prokaryotes.</title>
        <authorList>
            <person name="Whitman W."/>
        </authorList>
    </citation>
    <scope>NUCLEOTIDE SEQUENCE [LARGE SCALE GENOMIC DNA]</scope>
    <source>
        <strain evidence="1 2">M8UP14</strain>
    </source>
</reference>
<dbReference type="SUPFAM" id="SSF51569">
    <property type="entry name" value="Aldolase"/>
    <property type="match status" value="1"/>
</dbReference>
<dbReference type="Gene3D" id="3.20.20.70">
    <property type="entry name" value="Aldolase class I"/>
    <property type="match status" value="1"/>
</dbReference>
<proteinExistence type="predicted"/>
<comment type="caution">
    <text evidence="1">The sequence shown here is derived from an EMBL/GenBank/DDBJ whole genome shotgun (WGS) entry which is preliminary data.</text>
</comment>